<dbReference type="Proteomes" id="UP000510647">
    <property type="component" value="Chromosome 1"/>
</dbReference>
<gene>
    <name evidence="11" type="ORF">HG537_0A02010</name>
</gene>
<evidence type="ECO:0000256" key="3">
    <source>
        <dbReference type="ARBA" id="ARBA00012780"/>
    </source>
</evidence>
<evidence type="ECO:0000259" key="9">
    <source>
        <dbReference type="Pfam" id="PF10287"/>
    </source>
</evidence>
<keyword evidence="6" id="KW-0326">Glycosidase</keyword>
<dbReference type="InterPro" id="IPR018807">
    <property type="entry name" value="YJL171C/Tos1_N"/>
</dbReference>
<evidence type="ECO:0000256" key="8">
    <source>
        <dbReference type="SAM" id="SignalP"/>
    </source>
</evidence>
<dbReference type="Pfam" id="PF10287">
    <property type="entry name" value="YJL171C_Tos1_C"/>
    <property type="match status" value="1"/>
</dbReference>
<evidence type="ECO:0000256" key="1">
    <source>
        <dbReference type="ARBA" id="ARBA00000382"/>
    </source>
</evidence>
<dbReference type="AlphaFoldDB" id="A0A7H9HJ63"/>
<name>A0A7H9HJ63_9SACH</name>
<keyword evidence="7" id="KW-0961">Cell wall biogenesis/degradation</keyword>
<evidence type="ECO:0000313" key="12">
    <source>
        <dbReference type="Proteomes" id="UP000510647"/>
    </source>
</evidence>
<reference evidence="11 12" key="1">
    <citation type="submission" date="2020-06" db="EMBL/GenBank/DDBJ databases">
        <title>The yeast mating-type switching endonuclease HO is a domesticated member of an unorthodox homing genetic element family.</title>
        <authorList>
            <person name="Coughlan A.Y."/>
            <person name="Lombardi L."/>
            <person name="Braun-Galleani S."/>
            <person name="Martos A.R."/>
            <person name="Galeote V."/>
            <person name="Bigey F."/>
            <person name="Dequin S."/>
            <person name="Byrne K.P."/>
            <person name="Wolfe K.H."/>
        </authorList>
    </citation>
    <scope>NUCLEOTIDE SEQUENCE [LARGE SCALE GENOMIC DNA]</scope>
    <source>
        <strain evidence="11 12">CBS2947</strain>
    </source>
</reference>
<feature type="signal peptide" evidence="8">
    <location>
        <begin position="1"/>
        <end position="19"/>
    </location>
</feature>
<organism evidence="11 12">
    <name type="scientific">Torulaspora globosa</name>
    <dbReference type="NCBI Taxonomy" id="48254"/>
    <lineage>
        <taxon>Eukaryota</taxon>
        <taxon>Fungi</taxon>
        <taxon>Dikarya</taxon>
        <taxon>Ascomycota</taxon>
        <taxon>Saccharomycotina</taxon>
        <taxon>Saccharomycetes</taxon>
        <taxon>Saccharomycetales</taxon>
        <taxon>Saccharomycetaceae</taxon>
        <taxon>Torulaspora</taxon>
    </lineage>
</organism>
<evidence type="ECO:0000256" key="4">
    <source>
        <dbReference type="ARBA" id="ARBA00022729"/>
    </source>
</evidence>
<evidence type="ECO:0000256" key="7">
    <source>
        <dbReference type="ARBA" id="ARBA00023316"/>
    </source>
</evidence>
<dbReference type="EMBL" id="CP059267">
    <property type="protein sequence ID" value="QLQ77954.1"/>
    <property type="molecule type" value="Genomic_DNA"/>
</dbReference>
<feature type="domain" description="Cell wall protein YJL171C/Tos1 C-terminal" evidence="9">
    <location>
        <begin position="104"/>
        <end position="336"/>
    </location>
</feature>
<proteinExistence type="inferred from homology"/>
<dbReference type="GO" id="GO:0009277">
    <property type="term" value="C:fungal-type cell wall"/>
    <property type="evidence" value="ECO:0007669"/>
    <property type="project" value="TreeGrafter"/>
</dbReference>
<dbReference type="GO" id="GO:0071555">
    <property type="term" value="P:cell wall organization"/>
    <property type="evidence" value="ECO:0007669"/>
    <property type="project" value="UniProtKB-KW"/>
</dbReference>
<dbReference type="PANTHER" id="PTHR31737:SF3">
    <property type="entry name" value="CELL WALL PROTEIN YJL171C"/>
    <property type="match status" value="1"/>
</dbReference>
<evidence type="ECO:0000313" key="11">
    <source>
        <dbReference type="EMBL" id="QLQ77954.1"/>
    </source>
</evidence>
<dbReference type="OrthoDB" id="118256at2759"/>
<evidence type="ECO:0000256" key="6">
    <source>
        <dbReference type="ARBA" id="ARBA00023295"/>
    </source>
</evidence>
<keyword evidence="4 8" id="KW-0732">Signal</keyword>
<sequence length="394" mass="42941">MSVLSLICLIVGCLQIARADVSAYDQIAFSNVGFAGTYTPVKKFSNIDADDCSCEVGDPQWFSGTNAPVSSYLSVHFRGPLKLHQFAYYDSPSFDVDNSGSSSDFTRRAYYNGSGQVGENVTFLTAAGDSSKCLGKALTYAAADGTSKASSATLLQENNYISSDEEFIIFSNVSCPKSGVGKGCGYYRQGIPAYYGFGGITKMFLFDFEMPRETQSNSSSIEFYDLPAIWLLNDHIPRTAQYPTNPNCSCWASGCGEFDIFEAMNGTERDHFYSTFHTFQGIEYLGTGIQSYGYIPRDTRNAMRGGAIFDSTGNVITFISNATRFDSSLSYNDIHSILSAIPSNETYSSKLMSISATAPSTTSKSSGFSLTTTTNSLWYYLFTTATALAQIFII</sequence>
<evidence type="ECO:0000259" key="10">
    <source>
        <dbReference type="Pfam" id="PF10290"/>
    </source>
</evidence>
<dbReference type="Pfam" id="PF10290">
    <property type="entry name" value="YJL171C_Tos1_N"/>
    <property type="match status" value="1"/>
</dbReference>
<comment type="catalytic activity">
    <reaction evidence="1">
        <text>Hydrolysis of (1-&gt;3)-beta-D-glucosidic linkages in (1-&gt;3)-beta-D-glucans.</text>
        <dbReference type="EC" id="3.2.1.39"/>
    </reaction>
</comment>
<comment type="similarity">
    <text evidence="2">Belongs to the PGA52 family.</text>
</comment>
<keyword evidence="5" id="KW-0378">Hydrolase</keyword>
<dbReference type="InterPro" id="IPR018805">
    <property type="entry name" value="YJL171C/Tos1_C"/>
</dbReference>
<dbReference type="EC" id="3.2.1.39" evidence="3"/>
<evidence type="ECO:0000256" key="2">
    <source>
        <dbReference type="ARBA" id="ARBA00006055"/>
    </source>
</evidence>
<keyword evidence="12" id="KW-1185">Reference proteome</keyword>
<dbReference type="PANTHER" id="PTHR31737">
    <property type="entry name" value="PROTEIN TOS1"/>
    <property type="match status" value="1"/>
</dbReference>
<evidence type="ECO:0000256" key="5">
    <source>
        <dbReference type="ARBA" id="ARBA00022801"/>
    </source>
</evidence>
<accession>A0A7H9HJ63</accession>
<feature type="domain" description="Cell wall protein YJL171C/Tos1 N-terminal" evidence="10">
    <location>
        <begin position="25"/>
        <end position="90"/>
    </location>
</feature>
<feature type="chain" id="PRO_5029012627" description="glucan endo-1,3-beta-D-glucosidase" evidence="8">
    <location>
        <begin position="20"/>
        <end position="394"/>
    </location>
</feature>
<dbReference type="GO" id="GO:0042973">
    <property type="term" value="F:glucan endo-1,3-beta-D-glucosidase activity"/>
    <property type="evidence" value="ECO:0007669"/>
    <property type="project" value="UniProtKB-EC"/>
</dbReference>
<protein>
    <recommendedName>
        <fullName evidence="3">glucan endo-1,3-beta-D-glucosidase</fullName>
        <ecNumber evidence="3">3.2.1.39</ecNumber>
    </recommendedName>
</protein>